<evidence type="ECO:0000256" key="1">
    <source>
        <dbReference type="ARBA" id="ARBA00004141"/>
    </source>
</evidence>
<evidence type="ECO:0000256" key="8">
    <source>
        <dbReference type="ARBA" id="ARBA00023303"/>
    </source>
</evidence>
<reference evidence="10 11" key="1">
    <citation type="submission" date="2024-11" db="EMBL/GenBank/DDBJ databases">
        <title>A near-complete genome assembly of Cinchona calisaya.</title>
        <authorList>
            <person name="Lian D.C."/>
            <person name="Zhao X.W."/>
            <person name="Wei L."/>
        </authorList>
    </citation>
    <scope>NUCLEOTIDE SEQUENCE [LARGE SCALE GENOMIC DNA]</scope>
    <source>
        <tissue evidence="10">Nenye</tissue>
    </source>
</reference>
<dbReference type="GO" id="GO:0034220">
    <property type="term" value="P:monoatomic ion transmembrane transport"/>
    <property type="evidence" value="ECO:0007669"/>
    <property type="project" value="UniProtKB-KW"/>
</dbReference>
<evidence type="ECO:0000256" key="5">
    <source>
        <dbReference type="ARBA" id="ARBA00022989"/>
    </source>
</evidence>
<evidence type="ECO:0000313" key="11">
    <source>
        <dbReference type="Proteomes" id="UP001630127"/>
    </source>
</evidence>
<protein>
    <recommendedName>
        <fullName evidence="9">Late blight resistance protein R1A-like N-terminal domain-containing protein</fullName>
    </recommendedName>
</protein>
<dbReference type="EMBL" id="JBJUIK010000017">
    <property type="protein sequence ID" value="KAL3499066.1"/>
    <property type="molecule type" value="Genomic_DNA"/>
</dbReference>
<comment type="caution">
    <text evidence="10">The sequence shown here is derived from an EMBL/GenBank/DDBJ whole genome shotgun (WGS) entry which is preliminary data.</text>
</comment>
<keyword evidence="5" id="KW-1133">Transmembrane helix</keyword>
<evidence type="ECO:0000256" key="7">
    <source>
        <dbReference type="ARBA" id="ARBA00023136"/>
    </source>
</evidence>
<dbReference type="AlphaFoldDB" id="A0ABD2XWB8"/>
<dbReference type="Proteomes" id="UP001630127">
    <property type="component" value="Unassembled WGS sequence"/>
</dbReference>
<dbReference type="Pfam" id="PF11744">
    <property type="entry name" value="ALMT"/>
    <property type="match status" value="1"/>
</dbReference>
<keyword evidence="3" id="KW-0813">Transport</keyword>
<organism evidence="10 11">
    <name type="scientific">Cinchona calisaya</name>
    <dbReference type="NCBI Taxonomy" id="153742"/>
    <lineage>
        <taxon>Eukaryota</taxon>
        <taxon>Viridiplantae</taxon>
        <taxon>Streptophyta</taxon>
        <taxon>Embryophyta</taxon>
        <taxon>Tracheophyta</taxon>
        <taxon>Spermatophyta</taxon>
        <taxon>Magnoliopsida</taxon>
        <taxon>eudicotyledons</taxon>
        <taxon>Gunneridae</taxon>
        <taxon>Pentapetalae</taxon>
        <taxon>asterids</taxon>
        <taxon>lamiids</taxon>
        <taxon>Gentianales</taxon>
        <taxon>Rubiaceae</taxon>
        <taxon>Cinchonoideae</taxon>
        <taxon>Cinchoneae</taxon>
        <taxon>Cinchona</taxon>
    </lineage>
</organism>
<proteinExistence type="inferred from homology"/>
<dbReference type="PANTHER" id="PTHR31086">
    <property type="entry name" value="ALUMINUM-ACTIVATED MALATE TRANSPORTER 10"/>
    <property type="match status" value="1"/>
</dbReference>
<dbReference type="InterPro" id="IPR020966">
    <property type="entry name" value="ALMT"/>
</dbReference>
<gene>
    <name evidence="10" type="ORF">ACH5RR_041798</name>
</gene>
<keyword evidence="6" id="KW-0406">Ion transport</keyword>
<keyword evidence="11" id="KW-1185">Reference proteome</keyword>
<keyword evidence="8" id="KW-0407">Ion channel</keyword>
<comment type="subcellular location">
    <subcellularLocation>
        <location evidence="1">Membrane</location>
        <topology evidence="1">Multi-pass membrane protein</topology>
    </subcellularLocation>
</comment>
<keyword evidence="7" id="KW-0472">Membrane</keyword>
<evidence type="ECO:0000313" key="10">
    <source>
        <dbReference type="EMBL" id="KAL3499066.1"/>
    </source>
</evidence>
<dbReference type="GO" id="GO:0016020">
    <property type="term" value="C:membrane"/>
    <property type="evidence" value="ECO:0007669"/>
    <property type="project" value="UniProtKB-SubCell"/>
</dbReference>
<accession>A0ABD2XWB8</accession>
<dbReference type="InterPro" id="IPR021929">
    <property type="entry name" value="R1A-like_N"/>
</dbReference>
<comment type="similarity">
    <text evidence="2">Belongs to the aromatic acid exporter (TC 2.A.85) family.</text>
</comment>
<name>A0ABD2XWB8_9GENT</name>
<evidence type="ECO:0000256" key="3">
    <source>
        <dbReference type="ARBA" id="ARBA00022448"/>
    </source>
</evidence>
<evidence type="ECO:0000256" key="2">
    <source>
        <dbReference type="ARBA" id="ARBA00007079"/>
    </source>
</evidence>
<keyword evidence="4" id="KW-0812">Transmembrane</keyword>
<evidence type="ECO:0000259" key="9">
    <source>
        <dbReference type="Pfam" id="PF12061"/>
    </source>
</evidence>
<evidence type="ECO:0000256" key="4">
    <source>
        <dbReference type="ARBA" id="ARBA00022692"/>
    </source>
</evidence>
<sequence>MLRWMFADSHFGKPSPTGSIQSSFDDFKTIAVISVEPLGVVQFRSTQKLAERLNFVNQTKEHFQSIELALPKNELMSLSSGFSTGNITGCSNLQHHQSHVESGSFIELLPSEGPYNSIRSNFNVQESSIMNFYRVFKCLILNKYFLGMWMFLRKAWHLEMDDPRKVIHYVNVGITLSVVSLFYYMRPLYDGVGGTAVRAVMTVVVVFEYTFGQELHCLIIRHMEILGKSLECCVVEYFDDGKKSSDALVQNQLAYKCILNFKVIEESMCRQFGLYLTELKRLRTFLKCTLGWSEYLLLKKSDDDDEVAAVSLRSLLGKIKDALFILIRDFGSISQLENTSFVLGDTDCCFVLCGEIQKILCRYKPTTDYQPICSLDQLKIYDILPRLDEISKVLGQEINRAYVTFSDCLSKLTSPMRDVNELMELIDTVLENLTGILNCCDANFHVRFTVGAFHVRLQNLIVKLRSLKSFICFAKFRDVEHGQLQNLLIHAEIFTLKAAHFLYMFWDCVMYEMAQRSEAEVDEDDIQIKSHEMLQKIMFVDPFAPEIHIRALQALKASGSTHSLEMKNKEIARDFVDSVSATLWIVLANSGCWHSFLKLDYLKGNFDYMALADLFSPT</sequence>
<dbReference type="Pfam" id="PF12061">
    <property type="entry name" value="NB-LRR"/>
    <property type="match status" value="1"/>
</dbReference>
<evidence type="ECO:0000256" key="6">
    <source>
        <dbReference type="ARBA" id="ARBA00023065"/>
    </source>
</evidence>
<feature type="domain" description="Late blight resistance protein R1A-like N-terminal" evidence="9">
    <location>
        <begin position="397"/>
        <end position="586"/>
    </location>
</feature>